<evidence type="ECO:0000256" key="8">
    <source>
        <dbReference type="SAM" id="MobiDB-lite"/>
    </source>
</evidence>
<dbReference type="Proteomes" id="UP000268727">
    <property type="component" value="Unassembled WGS sequence"/>
</dbReference>
<dbReference type="RefSeq" id="WP_123742697.1">
    <property type="nucleotide sequence ID" value="NZ_RJKM01000001.1"/>
</dbReference>
<dbReference type="EMBL" id="RJKM01000001">
    <property type="protein sequence ID" value="ROP36774.1"/>
    <property type="molecule type" value="Genomic_DNA"/>
</dbReference>
<dbReference type="Gene3D" id="2.130.10.10">
    <property type="entry name" value="YVTN repeat-like/Quinoprotein amine dehydrogenase"/>
    <property type="match status" value="2"/>
</dbReference>
<evidence type="ECO:0000256" key="5">
    <source>
        <dbReference type="ARBA" id="ARBA00023295"/>
    </source>
</evidence>
<dbReference type="PANTHER" id="PTHR43739">
    <property type="entry name" value="XYLOGLUCANASE (EUROFUNG)"/>
    <property type="match status" value="1"/>
</dbReference>
<evidence type="ECO:0000256" key="6">
    <source>
        <dbReference type="ARBA" id="ARBA00023326"/>
    </source>
</evidence>
<dbReference type="PANTHER" id="PTHR43739:SF2">
    <property type="entry name" value="OLIGOXYLOGLUCAN-REDUCING END-SPECIFIC XYLOGLUCANASE-RELATED"/>
    <property type="match status" value="1"/>
</dbReference>
<keyword evidence="6" id="KW-0624">Polysaccharide degradation</keyword>
<proteinExistence type="inferred from homology"/>
<dbReference type="GO" id="GO:0030247">
    <property type="term" value="F:polysaccharide binding"/>
    <property type="evidence" value="ECO:0007669"/>
    <property type="project" value="UniProtKB-UniRule"/>
</dbReference>
<dbReference type="FunFam" id="2.130.10.10:FF:000545">
    <property type="entry name" value="Xyloglucanase Xgh74A"/>
    <property type="match status" value="1"/>
</dbReference>
<dbReference type="InterPro" id="IPR008965">
    <property type="entry name" value="CBM2/CBM3_carb-bd_dom_sf"/>
</dbReference>
<evidence type="ECO:0000256" key="7">
    <source>
        <dbReference type="ARBA" id="ARBA00037986"/>
    </source>
</evidence>
<dbReference type="FunFam" id="2.130.10.10:FF:000534">
    <property type="entry name" value="Xyloglucanase Xgh74A"/>
    <property type="match status" value="1"/>
</dbReference>
<dbReference type="Pfam" id="PF00553">
    <property type="entry name" value="CBM_2"/>
    <property type="match status" value="1"/>
</dbReference>
<keyword evidence="12" id="KW-1185">Reference proteome</keyword>
<comment type="caution">
    <text evidence="11">The sequence shown here is derived from an EMBL/GenBank/DDBJ whole genome shotgun (WGS) entry which is preliminary data.</text>
</comment>
<evidence type="ECO:0000313" key="11">
    <source>
        <dbReference type="EMBL" id="ROP36774.1"/>
    </source>
</evidence>
<dbReference type="CDD" id="cd15482">
    <property type="entry name" value="Sialidase_non-viral"/>
    <property type="match status" value="2"/>
</dbReference>
<reference evidence="11 12" key="1">
    <citation type="submission" date="2018-11" db="EMBL/GenBank/DDBJ databases">
        <title>Sequencing the genomes of 1000 actinobacteria strains.</title>
        <authorList>
            <person name="Klenk H.-P."/>
        </authorList>
    </citation>
    <scope>NUCLEOTIDE SEQUENCE [LARGE SCALE GENOMIC DNA]</scope>
    <source>
        <strain evidence="11 12">DSM 44231</strain>
    </source>
</reference>
<feature type="chain" id="PRO_5038644811" evidence="9">
    <location>
        <begin position="20"/>
        <end position="901"/>
    </location>
</feature>
<feature type="domain" description="CBM2" evidence="10">
    <location>
        <begin position="791"/>
        <end position="901"/>
    </location>
</feature>
<dbReference type="PROSITE" id="PS00561">
    <property type="entry name" value="CBM2_A"/>
    <property type="match status" value="1"/>
</dbReference>
<gene>
    <name evidence="11" type="ORF">EDD40_2052</name>
</gene>
<evidence type="ECO:0000256" key="4">
    <source>
        <dbReference type="ARBA" id="ARBA00023277"/>
    </source>
</evidence>
<dbReference type="InterPro" id="IPR001919">
    <property type="entry name" value="CBD2"/>
</dbReference>
<dbReference type="SUPFAM" id="SSF49384">
    <property type="entry name" value="Carbohydrate-binding domain"/>
    <property type="match status" value="1"/>
</dbReference>
<keyword evidence="1 9" id="KW-0732">Signal</keyword>
<dbReference type="InterPro" id="IPR015943">
    <property type="entry name" value="WD40/YVTN_repeat-like_dom_sf"/>
</dbReference>
<sequence>MARRTPLTRLLALTTAVVAALGVVLVTAAASPATPTAAAVPEQPHTWRNVEIQGGGFVPGIVFSPAEKDLIYARTDIGGAYRWDQATGRWIPLLDWVGWDEWGYNGVASIAPDPENADKVYAAVGMYTNSWDPHNGAILRSADRGATWQRTELPFKLGGNMPGRGMGERLSVDPNDGRVLYFGAPSGKGLWRSTDSGATWSQVTSFPNPGNYVADPNDANGYANDIQGVVWVTYDPRSSTAGSATRTIYVGVADKENTVYRSTDAGATWTRLAGQPTGYIAHQGELDTKGGFLYLATSDTGGPYDGGKGDVWKYDTATGAWTRISPVPSTSADDYFGYSGLTIDRQDPDTLMVATQISWWPDIIIFRSTDGGATWTRAWDFTSYPDRSFRYTMDIRTSPWLSWGANPQPPEVTPKLGWMVESLEIDPFDSNRMMYGTGATVYGTTDLLKWDSGGQITIKPTAAGLEETAVLDLISPPAGVPLFSGLGDIGGFRHASLTTVPSMMYEQPNFTSTTSLDFAELNPQVMVRSGNVDGAAHVAFSTNGGTWFAGSEPGGVTGGGTVAAAADGSRFVWSPAGAAVHHSVGFGHTWTPSTGIPAGAVVESDRVNPNKFYGLANDTVYVSTDGGATFTAGATADVGKLHAVPGNEGHLWLVGDGGLFRSTDGGKTVTAVAGVTSGVNIGFGKAAFDKRYPSLYAVLTVDGKTGVYRSDDEAASWVRINDDRHQYGNMGEAITGDPRVYGRVYLGTNGRGILVAEPSGGTSSSNTHPTDSSSSTTTTTTTTTTTVTTVTDQPPPGCSVKYQVASQWGGGFTGSVKITNRDSRAITGWNLGWTFANGQQITNSWNGKASQSGAAVTVTNEGWNGTIGAGGSVDFGFQASWQGSNVAPTGFTLNGRSCFSG</sequence>
<evidence type="ECO:0000259" key="10">
    <source>
        <dbReference type="PROSITE" id="PS51173"/>
    </source>
</evidence>
<accession>A0A3N1H2P3</accession>
<keyword evidence="5" id="KW-0326">Glycosidase</keyword>
<dbReference type="PROSITE" id="PS51173">
    <property type="entry name" value="CBM2"/>
    <property type="match status" value="1"/>
</dbReference>
<dbReference type="OrthoDB" id="9764804at2"/>
<keyword evidence="3" id="KW-0136">Cellulose degradation</keyword>
<comment type="similarity">
    <text evidence="7">Belongs to the glycosyl hydrolase 74 family.</text>
</comment>
<keyword evidence="2" id="KW-0378">Hydrolase</keyword>
<dbReference type="GO" id="GO:0004553">
    <property type="term" value="F:hydrolase activity, hydrolyzing O-glycosyl compounds"/>
    <property type="evidence" value="ECO:0007669"/>
    <property type="project" value="InterPro"/>
</dbReference>
<name>A0A3N1H2P3_9PSEU</name>
<dbReference type="InterPro" id="IPR018366">
    <property type="entry name" value="CBM2_CS"/>
</dbReference>
<feature type="signal peptide" evidence="9">
    <location>
        <begin position="1"/>
        <end position="19"/>
    </location>
</feature>
<organism evidence="11 12">
    <name type="scientific">Saccharothrix texasensis</name>
    <dbReference type="NCBI Taxonomy" id="103734"/>
    <lineage>
        <taxon>Bacteria</taxon>
        <taxon>Bacillati</taxon>
        <taxon>Actinomycetota</taxon>
        <taxon>Actinomycetes</taxon>
        <taxon>Pseudonocardiales</taxon>
        <taxon>Pseudonocardiaceae</taxon>
        <taxon>Saccharothrix</taxon>
    </lineage>
</organism>
<dbReference type="SMART" id="SM00637">
    <property type="entry name" value="CBD_II"/>
    <property type="match status" value="1"/>
</dbReference>
<dbReference type="SUPFAM" id="SSF110296">
    <property type="entry name" value="Oligoxyloglucan reducing end-specific cellobiohydrolase"/>
    <property type="match status" value="2"/>
</dbReference>
<evidence type="ECO:0000256" key="9">
    <source>
        <dbReference type="SAM" id="SignalP"/>
    </source>
</evidence>
<evidence type="ECO:0000313" key="12">
    <source>
        <dbReference type="Proteomes" id="UP000268727"/>
    </source>
</evidence>
<feature type="compositionally biased region" description="Low complexity" evidence="8">
    <location>
        <begin position="762"/>
        <end position="791"/>
    </location>
</feature>
<dbReference type="GO" id="GO:0010411">
    <property type="term" value="P:xyloglucan metabolic process"/>
    <property type="evidence" value="ECO:0007669"/>
    <property type="project" value="TreeGrafter"/>
</dbReference>
<protein>
    <submittedName>
        <fullName evidence="11">Cellulose binding domain-containing protein</fullName>
    </submittedName>
</protein>
<keyword evidence="4" id="KW-0119">Carbohydrate metabolism</keyword>
<dbReference type="InterPro" id="IPR012291">
    <property type="entry name" value="CBM2_carb-bd_dom_sf"/>
</dbReference>
<evidence type="ECO:0000256" key="3">
    <source>
        <dbReference type="ARBA" id="ARBA00023001"/>
    </source>
</evidence>
<dbReference type="InterPro" id="IPR052025">
    <property type="entry name" value="Xyloglucanase_GH74"/>
</dbReference>
<evidence type="ECO:0000256" key="1">
    <source>
        <dbReference type="ARBA" id="ARBA00022729"/>
    </source>
</evidence>
<dbReference type="Gene3D" id="2.60.40.290">
    <property type="match status" value="1"/>
</dbReference>
<dbReference type="AlphaFoldDB" id="A0A3N1H2P3"/>
<dbReference type="GO" id="GO:0030245">
    <property type="term" value="P:cellulose catabolic process"/>
    <property type="evidence" value="ECO:0007669"/>
    <property type="project" value="UniProtKB-KW"/>
</dbReference>
<feature type="region of interest" description="Disordered" evidence="8">
    <location>
        <begin position="756"/>
        <end position="796"/>
    </location>
</feature>
<evidence type="ECO:0000256" key="2">
    <source>
        <dbReference type="ARBA" id="ARBA00022801"/>
    </source>
</evidence>